<protein>
    <recommendedName>
        <fullName evidence="7">Peptidase A1 domain-containing protein</fullName>
    </recommendedName>
</protein>
<dbReference type="InterPro" id="IPR032799">
    <property type="entry name" value="TAXi_C"/>
</dbReference>
<keyword evidence="9" id="KW-1185">Reference proteome</keyword>
<evidence type="ECO:0000256" key="2">
    <source>
        <dbReference type="ARBA" id="ARBA00022670"/>
    </source>
</evidence>
<dbReference type="Pfam" id="PF14543">
    <property type="entry name" value="TAXi_N"/>
    <property type="match status" value="1"/>
</dbReference>
<evidence type="ECO:0000256" key="1">
    <source>
        <dbReference type="ARBA" id="ARBA00007447"/>
    </source>
</evidence>
<dbReference type="STRING" id="4536.A0A0E0IVP0"/>
<dbReference type="InterPro" id="IPR033121">
    <property type="entry name" value="PEPTIDASE_A1"/>
</dbReference>
<keyword evidence="6" id="KW-0732">Signal</keyword>
<keyword evidence="5" id="KW-0325">Glycoprotein</keyword>
<keyword evidence="3" id="KW-0064">Aspartyl protease</keyword>
<dbReference type="eggNOG" id="KOG1339">
    <property type="taxonomic scope" value="Eukaryota"/>
</dbReference>
<evidence type="ECO:0000313" key="9">
    <source>
        <dbReference type="Proteomes" id="UP000006591"/>
    </source>
</evidence>
<dbReference type="CDD" id="cd05476">
    <property type="entry name" value="pepsin_A_like_plant"/>
    <property type="match status" value="1"/>
</dbReference>
<evidence type="ECO:0000313" key="8">
    <source>
        <dbReference type="EnsemblPlants" id="ONIVA10G19110.1"/>
    </source>
</evidence>
<evidence type="ECO:0000256" key="5">
    <source>
        <dbReference type="ARBA" id="ARBA00023180"/>
    </source>
</evidence>
<keyword evidence="4" id="KW-0378">Hydrolase</keyword>
<proteinExistence type="inferred from homology"/>
<organism evidence="8">
    <name type="scientific">Oryza nivara</name>
    <name type="common">Indian wild rice</name>
    <name type="synonym">Oryza sativa f. spontanea</name>
    <dbReference type="NCBI Taxonomy" id="4536"/>
    <lineage>
        <taxon>Eukaryota</taxon>
        <taxon>Viridiplantae</taxon>
        <taxon>Streptophyta</taxon>
        <taxon>Embryophyta</taxon>
        <taxon>Tracheophyta</taxon>
        <taxon>Spermatophyta</taxon>
        <taxon>Magnoliopsida</taxon>
        <taxon>Liliopsida</taxon>
        <taxon>Poales</taxon>
        <taxon>Poaceae</taxon>
        <taxon>BOP clade</taxon>
        <taxon>Oryzoideae</taxon>
        <taxon>Oryzeae</taxon>
        <taxon>Oryzinae</taxon>
        <taxon>Oryza</taxon>
    </lineage>
</organism>
<dbReference type="GO" id="GO:0005576">
    <property type="term" value="C:extracellular region"/>
    <property type="evidence" value="ECO:0007669"/>
    <property type="project" value="TreeGrafter"/>
</dbReference>
<dbReference type="FunFam" id="2.40.70.10:FF:000065">
    <property type="entry name" value="Eukaryotic aspartyl protease family protein"/>
    <property type="match status" value="1"/>
</dbReference>
<dbReference type="EnsemblPlants" id="ONIVA10G19110.1">
    <property type="protein sequence ID" value="ONIVA10G19110.1"/>
    <property type="gene ID" value="ONIVA10G19110"/>
</dbReference>
<dbReference type="InterPro" id="IPR032861">
    <property type="entry name" value="TAXi_N"/>
</dbReference>
<evidence type="ECO:0000256" key="4">
    <source>
        <dbReference type="ARBA" id="ARBA00022801"/>
    </source>
</evidence>
<dbReference type="Gene3D" id="2.40.70.10">
    <property type="entry name" value="Acid Proteases"/>
    <property type="match status" value="2"/>
</dbReference>
<dbReference type="Gramene" id="ONIVA10G19110.1">
    <property type="protein sequence ID" value="ONIVA10G19110.1"/>
    <property type="gene ID" value="ONIVA10G19110"/>
</dbReference>
<dbReference type="Pfam" id="PF14541">
    <property type="entry name" value="TAXi_C"/>
    <property type="match status" value="1"/>
</dbReference>
<feature type="chain" id="PRO_5002363419" description="Peptidase A1 domain-containing protein" evidence="6">
    <location>
        <begin position="22"/>
        <end position="397"/>
    </location>
</feature>
<dbReference type="GO" id="GO:0006508">
    <property type="term" value="P:proteolysis"/>
    <property type="evidence" value="ECO:0007669"/>
    <property type="project" value="UniProtKB-KW"/>
</dbReference>
<dbReference type="PANTHER" id="PTHR47967:SF17">
    <property type="entry name" value="EUKARYOTIC ASPARTYL PROTEASE FAMILY PROTEIN, EXPRESSED"/>
    <property type="match status" value="1"/>
</dbReference>
<dbReference type="InterPro" id="IPR034161">
    <property type="entry name" value="Pepsin-like_plant"/>
</dbReference>
<evidence type="ECO:0000259" key="7">
    <source>
        <dbReference type="PROSITE" id="PS51767"/>
    </source>
</evidence>
<dbReference type="OMA" id="TSPNDGM"/>
<dbReference type="Proteomes" id="UP000006591">
    <property type="component" value="Chromosome 10"/>
</dbReference>
<comment type="similarity">
    <text evidence="1">Belongs to the peptidase A1 family.</text>
</comment>
<evidence type="ECO:0000256" key="6">
    <source>
        <dbReference type="SAM" id="SignalP"/>
    </source>
</evidence>
<accession>A0A0E0IVP0</accession>
<reference evidence="8" key="1">
    <citation type="submission" date="2015-04" db="UniProtKB">
        <authorList>
            <consortium name="EnsemblPlants"/>
        </authorList>
    </citation>
    <scope>IDENTIFICATION</scope>
    <source>
        <strain evidence="8">SL10</strain>
    </source>
</reference>
<dbReference type="PROSITE" id="PS51767">
    <property type="entry name" value="PEPTIDASE_A1"/>
    <property type="match status" value="1"/>
</dbReference>
<dbReference type="InterPro" id="IPR021109">
    <property type="entry name" value="Peptidase_aspartic_dom_sf"/>
</dbReference>
<dbReference type="HOGENOM" id="CLU_005738_1_1_1"/>
<evidence type="ECO:0000256" key="3">
    <source>
        <dbReference type="ARBA" id="ARBA00022750"/>
    </source>
</evidence>
<feature type="signal peptide" evidence="6">
    <location>
        <begin position="1"/>
        <end position="21"/>
    </location>
</feature>
<keyword evidence="2" id="KW-0645">Protease</keyword>
<dbReference type="InterPro" id="IPR051708">
    <property type="entry name" value="Plant_Aspart_Prot_A1"/>
</dbReference>
<name>A0A0E0IVP0_ORYNI</name>
<dbReference type="GO" id="GO:0004190">
    <property type="term" value="F:aspartic-type endopeptidase activity"/>
    <property type="evidence" value="ECO:0007669"/>
    <property type="project" value="UniProtKB-KW"/>
</dbReference>
<feature type="domain" description="Peptidase A1" evidence="7">
    <location>
        <begin position="54"/>
        <end position="389"/>
    </location>
</feature>
<dbReference type="AlphaFoldDB" id="A0A0E0IVP0"/>
<reference evidence="8" key="2">
    <citation type="submission" date="2018-04" db="EMBL/GenBank/DDBJ databases">
        <title>OnivRS2 (Oryza nivara Reference Sequence Version 2).</title>
        <authorList>
            <person name="Zhang J."/>
            <person name="Kudrna D."/>
            <person name="Lee S."/>
            <person name="Talag J."/>
            <person name="Rajasekar S."/>
            <person name="Welchert J."/>
            <person name="Hsing Y.-I."/>
            <person name="Wing R.A."/>
        </authorList>
    </citation>
    <scope>NUCLEOTIDE SEQUENCE [LARGE SCALE GENOMIC DNA]</scope>
</reference>
<sequence>MGRLIVTLLVLCAAATTCASALRRHDPRRAMRGRLLADGGGAVVPFHWSPELYNVANFTIGTPPQAASAFIDLTGELVWTQCSQCIHCFKQDLPVFVPNASSTFKPEPCGTDVCKSIPTPKCASDVCAYDGVTGLGGHTVGIVATDTFAIGTAAPASLGFGCVVASDIDTMGGPSGFIGLGRTPWSLVAQMKLTRFSYCLAPHDTGKNSRLFLGASAKLAGGGAWTPFVKTSPNDGMSQYYPIELEEIKAGDATITMPRGRTTVLVQTAVVRVSLLVDSVYQEFKKAVMASVGAAPTATPVGAPFEVCFPKAGVSGAPDLVFTFQAGAALTVPPANYLFDVGNDTVCLSVMSIALLNITALDGLNILGSFQQENVHLLFDLDKDMLSFEPADCSSLS</sequence>
<dbReference type="PANTHER" id="PTHR47967">
    <property type="entry name" value="OS07G0603500 PROTEIN-RELATED"/>
    <property type="match status" value="1"/>
</dbReference>
<dbReference type="SUPFAM" id="SSF50630">
    <property type="entry name" value="Acid proteases"/>
    <property type="match status" value="1"/>
</dbReference>